<reference evidence="13 14" key="1">
    <citation type="journal article" date="2008" name="Nature">
        <title>The genome of the choanoflagellate Monosiga brevicollis and the origin of metazoans.</title>
        <authorList>
            <consortium name="JGI Sequencing"/>
            <person name="King N."/>
            <person name="Westbrook M.J."/>
            <person name="Young S.L."/>
            <person name="Kuo A."/>
            <person name="Abedin M."/>
            <person name="Chapman J."/>
            <person name="Fairclough S."/>
            <person name="Hellsten U."/>
            <person name="Isogai Y."/>
            <person name="Letunic I."/>
            <person name="Marr M."/>
            <person name="Pincus D."/>
            <person name="Putnam N."/>
            <person name="Rokas A."/>
            <person name="Wright K.J."/>
            <person name="Zuzow R."/>
            <person name="Dirks W."/>
            <person name="Good M."/>
            <person name="Goodstein D."/>
            <person name="Lemons D."/>
            <person name="Li W."/>
            <person name="Lyons J.B."/>
            <person name="Morris A."/>
            <person name="Nichols S."/>
            <person name="Richter D.J."/>
            <person name="Salamov A."/>
            <person name="Bork P."/>
            <person name="Lim W.A."/>
            <person name="Manning G."/>
            <person name="Miller W.T."/>
            <person name="McGinnis W."/>
            <person name="Shapiro H."/>
            <person name="Tjian R."/>
            <person name="Grigoriev I.V."/>
            <person name="Rokhsar D."/>
        </authorList>
    </citation>
    <scope>NUCLEOTIDE SEQUENCE [LARGE SCALE GENOMIC DNA]</scope>
    <source>
        <strain evidence="14">MX1 / ATCC 50154</strain>
    </source>
</reference>
<dbReference type="PROSITE" id="PS00466">
    <property type="entry name" value="ZF_TFIIS_1"/>
    <property type="match status" value="1"/>
</dbReference>
<feature type="binding site" evidence="9">
    <location>
        <position position="98"/>
    </location>
    <ligand>
        <name>Zn(2+)</name>
        <dbReference type="ChEBI" id="CHEBI:29105"/>
        <label>2</label>
    </ligand>
</feature>
<protein>
    <recommendedName>
        <fullName evidence="8">DNA-directed RNA polymerase subunit</fullName>
    </recommendedName>
</protein>
<sequence>MIFCPLCGNMLIMQSSLHGYFFGCNTCPYKHELGEHRVTARRSMHHDERADEIYGGDSAKEMMDMTEADCPKCHHNRASYVQQQTRSADEPSTVFYCCEKCNHKWNDGS</sequence>
<feature type="binding site" evidence="9">
    <location>
        <position position="4"/>
    </location>
    <ligand>
        <name>Zn(2+)</name>
        <dbReference type="ChEBI" id="CHEBI:29105"/>
        <label>1</label>
    </ligand>
</feature>
<gene>
    <name evidence="13" type="ORF">MONBRDRAFT_18537</name>
</gene>
<dbReference type="SMART" id="SM00440">
    <property type="entry name" value="ZnF_C2C2"/>
    <property type="match status" value="1"/>
</dbReference>
<dbReference type="InParanoid" id="A9UWA6"/>
<comment type="similarity">
    <text evidence="8 11">Belongs to the archaeal rpoM/eukaryotic RPA12/RPB9/RPC11 RNA polymerase family.</text>
</comment>
<dbReference type="SMART" id="SM00661">
    <property type="entry name" value="RPOL9"/>
    <property type="match status" value="1"/>
</dbReference>
<dbReference type="InterPro" id="IPR001529">
    <property type="entry name" value="Zn_ribbon_RPB9"/>
</dbReference>
<feature type="zinc finger region" description="C4-type" evidence="10">
    <location>
        <begin position="4"/>
        <end position="27"/>
    </location>
</feature>
<keyword evidence="3 9" id="KW-0479">Metal-binding</keyword>
<dbReference type="PROSITE" id="PS51133">
    <property type="entry name" value="ZF_TFIIS_2"/>
    <property type="match status" value="1"/>
</dbReference>
<dbReference type="AlphaFoldDB" id="A9UWA6"/>
<keyword evidence="8 11" id="KW-0804">Transcription</keyword>
<keyword evidence="2 8" id="KW-0240">DNA-directed RNA polymerase</keyword>
<evidence type="ECO:0000256" key="5">
    <source>
        <dbReference type="ARBA" id="ARBA00022833"/>
    </source>
</evidence>
<dbReference type="OMA" id="MEFCDEC"/>
<evidence type="ECO:0000313" key="13">
    <source>
        <dbReference type="EMBL" id="EDQ90733.1"/>
    </source>
</evidence>
<feature type="binding site" evidence="9">
    <location>
        <position position="27"/>
    </location>
    <ligand>
        <name>Zn(2+)</name>
        <dbReference type="ChEBI" id="CHEBI:29105"/>
        <label>1</label>
    </ligand>
</feature>
<evidence type="ECO:0000256" key="2">
    <source>
        <dbReference type="ARBA" id="ARBA00022478"/>
    </source>
</evidence>
<dbReference type="Proteomes" id="UP000001357">
    <property type="component" value="Unassembled WGS sequence"/>
</dbReference>
<keyword evidence="5 9" id="KW-0862">Zinc</keyword>
<evidence type="ECO:0000256" key="7">
    <source>
        <dbReference type="ARBA" id="ARBA00023242"/>
    </source>
</evidence>
<dbReference type="GO" id="GO:0003676">
    <property type="term" value="F:nucleic acid binding"/>
    <property type="evidence" value="ECO:0007669"/>
    <property type="project" value="InterPro"/>
</dbReference>
<evidence type="ECO:0000256" key="10">
    <source>
        <dbReference type="PIRSR" id="PIRSR005586-2"/>
    </source>
</evidence>
<evidence type="ECO:0000256" key="4">
    <source>
        <dbReference type="ARBA" id="ARBA00022771"/>
    </source>
</evidence>
<dbReference type="InterPro" id="IPR012164">
    <property type="entry name" value="Rpa12/Rpb9/Rpc10/TFS"/>
</dbReference>
<dbReference type="GO" id="GO:0008270">
    <property type="term" value="F:zinc ion binding"/>
    <property type="evidence" value="ECO:0007669"/>
    <property type="project" value="UniProtKB-KW"/>
</dbReference>
<dbReference type="PIRSF" id="PIRSF005586">
    <property type="entry name" value="RNApol_RpoM"/>
    <property type="match status" value="1"/>
</dbReference>
<dbReference type="PANTHER" id="PTHR11239">
    <property type="entry name" value="DNA-DIRECTED RNA POLYMERASE"/>
    <property type="match status" value="1"/>
</dbReference>
<feature type="binding site" evidence="9">
    <location>
        <position position="73"/>
    </location>
    <ligand>
        <name>Zn(2+)</name>
        <dbReference type="ChEBI" id="CHEBI:29105"/>
        <label>2</label>
    </ligand>
</feature>
<dbReference type="CDD" id="cd10509">
    <property type="entry name" value="Zn-ribbon_RPC11"/>
    <property type="match status" value="1"/>
</dbReference>
<dbReference type="InterPro" id="IPR034014">
    <property type="entry name" value="Zn_ribbon_RPC11_C"/>
</dbReference>
<dbReference type="SUPFAM" id="SSF57783">
    <property type="entry name" value="Zinc beta-ribbon"/>
    <property type="match status" value="1"/>
</dbReference>
<feature type="binding site" evidence="9">
    <location>
        <position position="101"/>
    </location>
    <ligand>
        <name>Zn(2+)</name>
        <dbReference type="ChEBI" id="CHEBI:29105"/>
        <label>2</label>
    </ligand>
</feature>
<dbReference type="Pfam" id="PF01096">
    <property type="entry name" value="Zn_ribbon_TFIIS"/>
    <property type="match status" value="1"/>
</dbReference>
<dbReference type="FunCoup" id="A9UWA6">
    <property type="interactions" value="980"/>
</dbReference>
<dbReference type="InterPro" id="IPR001222">
    <property type="entry name" value="Znf_TFIIS"/>
</dbReference>
<keyword evidence="7 8" id="KW-0539">Nucleus</keyword>
<organism evidence="13 14">
    <name type="scientific">Monosiga brevicollis</name>
    <name type="common">Choanoflagellate</name>
    <dbReference type="NCBI Taxonomy" id="81824"/>
    <lineage>
        <taxon>Eukaryota</taxon>
        <taxon>Choanoflagellata</taxon>
        <taxon>Craspedida</taxon>
        <taxon>Salpingoecidae</taxon>
        <taxon>Monosiga</taxon>
    </lineage>
</organism>
<dbReference type="STRING" id="81824.A9UWA6"/>
<accession>A9UWA6</accession>
<dbReference type="GO" id="GO:0003899">
    <property type="term" value="F:DNA-directed RNA polymerase activity"/>
    <property type="evidence" value="ECO:0007669"/>
    <property type="project" value="InterPro"/>
</dbReference>
<evidence type="ECO:0000256" key="8">
    <source>
        <dbReference type="PIRNR" id="PIRNR005586"/>
    </source>
</evidence>
<name>A9UWA6_MONBE</name>
<evidence type="ECO:0000313" key="14">
    <source>
        <dbReference type="Proteomes" id="UP000001357"/>
    </source>
</evidence>
<feature type="binding site" evidence="9">
    <location>
        <position position="24"/>
    </location>
    <ligand>
        <name>Zn(2+)</name>
        <dbReference type="ChEBI" id="CHEBI:29105"/>
        <label>1</label>
    </ligand>
</feature>
<dbReference type="InterPro" id="IPR006288">
    <property type="entry name" value="TFS"/>
</dbReference>
<feature type="binding site" evidence="9">
    <location>
        <position position="70"/>
    </location>
    <ligand>
        <name>Zn(2+)</name>
        <dbReference type="ChEBI" id="CHEBI:29105"/>
        <label>2</label>
    </ligand>
</feature>
<feature type="binding site" evidence="9">
    <location>
        <position position="7"/>
    </location>
    <ligand>
        <name>Zn(2+)</name>
        <dbReference type="ChEBI" id="CHEBI:29105"/>
        <label>1</label>
    </ligand>
</feature>
<dbReference type="GeneID" id="5889994"/>
<dbReference type="GO" id="GO:0006355">
    <property type="term" value="P:regulation of DNA-templated transcription"/>
    <property type="evidence" value="ECO:0007669"/>
    <property type="project" value="InterPro"/>
</dbReference>
<dbReference type="eggNOG" id="KOG2906">
    <property type="taxonomic scope" value="Eukaryota"/>
</dbReference>
<evidence type="ECO:0000259" key="12">
    <source>
        <dbReference type="PROSITE" id="PS51133"/>
    </source>
</evidence>
<dbReference type="RefSeq" id="XP_001744784.1">
    <property type="nucleotide sequence ID" value="XM_001744732.1"/>
</dbReference>
<dbReference type="KEGG" id="mbr:MONBRDRAFT_18537"/>
<evidence type="ECO:0000256" key="6">
    <source>
        <dbReference type="ARBA" id="ARBA00023015"/>
    </source>
</evidence>
<evidence type="ECO:0000256" key="3">
    <source>
        <dbReference type="ARBA" id="ARBA00022723"/>
    </source>
</evidence>
<comment type="function">
    <text evidence="8">DNA-dependent RNA polymerase catalyzes the transcription of DNA into RNA using the four ribonucleoside triphosphates as substrates.</text>
</comment>
<evidence type="ECO:0000256" key="9">
    <source>
        <dbReference type="PIRSR" id="PIRSR005586-1"/>
    </source>
</evidence>
<evidence type="ECO:0000256" key="11">
    <source>
        <dbReference type="RuleBase" id="RU003474"/>
    </source>
</evidence>
<dbReference type="GO" id="GO:0005666">
    <property type="term" value="C:RNA polymerase III complex"/>
    <property type="evidence" value="ECO:0000318"/>
    <property type="project" value="GO_Central"/>
</dbReference>
<keyword evidence="6" id="KW-0805">Transcription regulation</keyword>
<comment type="subcellular location">
    <subcellularLocation>
        <location evidence="1 8">Nucleus</location>
    </subcellularLocation>
</comment>
<dbReference type="NCBIfam" id="TIGR01384">
    <property type="entry name" value="TFS_arch"/>
    <property type="match status" value="1"/>
</dbReference>
<dbReference type="GO" id="GO:0006386">
    <property type="term" value="P:termination of RNA polymerase III transcription"/>
    <property type="evidence" value="ECO:0000318"/>
    <property type="project" value="GO_Central"/>
</dbReference>
<proteinExistence type="inferred from homology"/>
<dbReference type="Pfam" id="PF02150">
    <property type="entry name" value="Zn_ribbon_RPB9"/>
    <property type="match status" value="1"/>
</dbReference>
<feature type="domain" description="TFIIS-type" evidence="12">
    <location>
        <begin position="66"/>
        <end position="106"/>
    </location>
</feature>
<dbReference type="EMBL" id="CH991547">
    <property type="protein sequence ID" value="EDQ90733.1"/>
    <property type="molecule type" value="Genomic_DNA"/>
</dbReference>
<keyword evidence="14" id="KW-1185">Reference proteome</keyword>
<dbReference type="Gene3D" id="2.20.25.10">
    <property type="match status" value="1"/>
</dbReference>
<dbReference type="PANTHER" id="PTHR11239:SF12">
    <property type="entry name" value="DNA-DIRECTED RNA POLYMERASE III SUBUNIT RPC10"/>
    <property type="match status" value="1"/>
</dbReference>
<keyword evidence="4 10" id="KW-0863">Zinc-finger</keyword>
<evidence type="ECO:0000256" key="1">
    <source>
        <dbReference type="ARBA" id="ARBA00004123"/>
    </source>
</evidence>